<evidence type="ECO:0000259" key="1">
    <source>
        <dbReference type="PROSITE" id="PS51819"/>
    </source>
</evidence>
<dbReference type="CDD" id="cd07263">
    <property type="entry name" value="VOC_like"/>
    <property type="match status" value="1"/>
</dbReference>
<dbReference type="InterPro" id="IPR029068">
    <property type="entry name" value="Glyas_Bleomycin-R_OHBP_Dase"/>
</dbReference>
<dbReference type="AlphaFoldDB" id="A0A037ZEJ3"/>
<protein>
    <submittedName>
        <fullName evidence="2">Extradiol dioxygenase</fullName>
    </submittedName>
</protein>
<reference evidence="2 3" key="1">
    <citation type="submission" date="2014-03" db="EMBL/GenBank/DDBJ databases">
        <title>Draft Genome Sequence of Actibacterium mucosum KCTC 23349, a Marine Alphaproteobacterium with Complex Ionic Requirements Isolated from Mediterranean Seawater at Malvarrosa Beach, Valencia, Spain.</title>
        <authorList>
            <person name="Arahal D.R."/>
            <person name="Shao Z."/>
            <person name="Lai Q."/>
            <person name="Pujalte M.J."/>
        </authorList>
    </citation>
    <scope>NUCLEOTIDE SEQUENCE [LARGE SCALE GENOMIC DNA]</scope>
    <source>
        <strain evidence="2 3">KCTC 23349</strain>
    </source>
</reference>
<comment type="caution">
    <text evidence="2">The sequence shown here is derived from an EMBL/GenBank/DDBJ whole genome shotgun (WGS) entry which is preliminary data.</text>
</comment>
<keyword evidence="2" id="KW-0560">Oxidoreductase</keyword>
<dbReference type="PROSITE" id="PS51819">
    <property type="entry name" value="VOC"/>
    <property type="match status" value="1"/>
</dbReference>
<keyword evidence="3" id="KW-1185">Reference proteome</keyword>
<dbReference type="Pfam" id="PF00903">
    <property type="entry name" value="Glyoxalase"/>
    <property type="match status" value="1"/>
</dbReference>
<dbReference type="PANTHER" id="PTHR36437:SF2">
    <property type="entry name" value="GLYOXALASE_BLEOMYCIN RESISTANCE PROTEIN_DIOXYGENASE"/>
    <property type="match status" value="1"/>
</dbReference>
<dbReference type="Proteomes" id="UP000026249">
    <property type="component" value="Unassembled WGS sequence"/>
</dbReference>
<dbReference type="GO" id="GO:0051213">
    <property type="term" value="F:dioxygenase activity"/>
    <property type="evidence" value="ECO:0007669"/>
    <property type="project" value="UniProtKB-KW"/>
</dbReference>
<organism evidence="2 3">
    <name type="scientific">Actibacterium mucosum KCTC 23349</name>
    <dbReference type="NCBI Taxonomy" id="1454373"/>
    <lineage>
        <taxon>Bacteria</taxon>
        <taxon>Pseudomonadati</taxon>
        <taxon>Pseudomonadota</taxon>
        <taxon>Alphaproteobacteria</taxon>
        <taxon>Rhodobacterales</taxon>
        <taxon>Roseobacteraceae</taxon>
        <taxon>Actibacterium</taxon>
    </lineage>
</organism>
<keyword evidence="2" id="KW-0223">Dioxygenase</keyword>
<evidence type="ECO:0000313" key="2">
    <source>
        <dbReference type="EMBL" id="KAJ54557.1"/>
    </source>
</evidence>
<accession>A0A037ZEJ3</accession>
<name>A0A037ZEJ3_9RHOB</name>
<gene>
    <name evidence="2" type="ORF">ACMU_17780</name>
</gene>
<sequence>MPHIGAFTILVPSYDAGIAFYCGKLGFNLLQDLPQPGKRWVTIAPPGATETRIVLAEPTSERQQAALGNQTGGRIGFFLHTDNFARDHAAMRAAGVQFDEEPRHEPYGVVAVWRDPWGNGWDLIEPTAT</sequence>
<dbReference type="Gene3D" id="3.10.180.10">
    <property type="entry name" value="2,3-Dihydroxybiphenyl 1,2-Dioxygenase, domain 1"/>
    <property type="match status" value="1"/>
</dbReference>
<dbReference type="STRING" id="1454373.ACMU_17780"/>
<dbReference type="EMBL" id="JFKE01000007">
    <property type="protein sequence ID" value="KAJ54557.1"/>
    <property type="molecule type" value="Genomic_DNA"/>
</dbReference>
<dbReference type="SUPFAM" id="SSF54593">
    <property type="entry name" value="Glyoxalase/Bleomycin resistance protein/Dihydroxybiphenyl dioxygenase"/>
    <property type="match status" value="1"/>
</dbReference>
<dbReference type="OrthoDB" id="9794917at2"/>
<dbReference type="RefSeq" id="WP_035261390.1">
    <property type="nucleotide sequence ID" value="NZ_JFKE01000007.1"/>
</dbReference>
<dbReference type="PANTHER" id="PTHR36437">
    <property type="entry name" value="GLYOXALASE/BLEOMYCIN RESISTANCE PROTEIN/DIOXYGENASE"/>
    <property type="match status" value="1"/>
</dbReference>
<evidence type="ECO:0000313" key="3">
    <source>
        <dbReference type="Proteomes" id="UP000026249"/>
    </source>
</evidence>
<feature type="domain" description="VOC" evidence="1">
    <location>
        <begin position="3"/>
        <end position="126"/>
    </location>
</feature>
<dbReference type="InterPro" id="IPR004360">
    <property type="entry name" value="Glyas_Fos-R_dOase_dom"/>
</dbReference>
<proteinExistence type="predicted"/>
<dbReference type="InterPro" id="IPR037523">
    <property type="entry name" value="VOC_core"/>
</dbReference>